<evidence type="ECO:0000313" key="2">
    <source>
        <dbReference type="EMBL" id="ROT40720.1"/>
    </source>
</evidence>
<dbReference type="GeneID" id="39574949"/>
<dbReference type="Proteomes" id="UP000272025">
    <property type="component" value="Unassembled WGS sequence"/>
</dbReference>
<reference evidence="2 3" key="1">
    <citation type="journal article" date="2018" name="Mol. Ecol.">
        <title>The obligate alkalophilic soda-lake fungus Sodiomyces alkalinus has shifted to a protein diet.</title>
        <authorList>
            <person name="Grum-Grzhimaylo A.A."/>
            <person name="Falkoski D.L."/>
            <person name="van den Heuvel J."/>
            <person name="Valero-Jimenez C.A."/>
            <person name="Min B."/>
            <person name="Choi I.G."/>
            <person name="Lipzen A."/>
            <person name="Daum C.G."/>
            <person name="Aanen D.K."/>
            <person name="Tsang A."/>
            <person name="Henrissat B."/>
            <person name="Bilanenko E.N."/>
            <person name="de Vries R.P."/>
            <person name="van Kan J.A.L."/>
            <person name="Grigoriev I.V."/>
            <person name="Debets A.J.M."/>
        </authorList>
    </citation>
    <scope>NUCLEOTIDE SEQUENCE [LARGE SCALE GENOMIC DNA]</scope>
    <source>
        <strain evidence="2 3">F11</strain>
    </source>
</reference>
<proteinExistence type="predicted"/>
<keyword evidence="3" id="KW-1185">Reference proteome</keyword>
<gene>
    <name evidence="2" type="ORF">SODALDRAFT_103258</name>
</gene>
<keyword evidence="1" id="KW-1133">Transmembrane helix</keyword>
<dbReference type="AlphaFoldDB" id="A0A3N2Q1U3"/>
<keyword evidence="1" id="KW-0812">Transmembrane</keyword>
<evidence type="ECO:0000256" key="1">
    <source>
        <dbReference type="SAM" id="Phobius"/>
    </source>
</evidence>
<dbReference type="RefSeq" id="XP_028468526.1">
    <property type="nucleotide sequence ID" value="XM_028606471.1"/>
</dbReference>
<evidence type="ECO:0000313" key="3">
    <source>
        <dbReference type="Proteomes" id="UP000272025"/>
    </source>
</evidence>
<organism evidence="2 3">
    <name type="scientific">Sodiomyces alkalinus (strain CBS 110278 / VKM F-3762 / F11)</name>
    <name type="common">Alkaliphilic filamentous fungus</name>
    <dbReference type="NCBI Taxonomy" id="1314773"/>
    <lineage>
        <taxon>Eukaryota</taxon>
        <taxon>Fungi</taxon>
        <taxon>Dikarya</taxon>
        <taxon>Ascomycota</taxon>
        <taxon>Pezizomycotina</taxon>
        <taxon>Sordariomycetes</taxon>
        <taxon>Hypocreomycetidae</taxon>
        <taxon>Glomerellales</taxon>
        <taxon>Plectosphaerellaceae</taxon>
        <taxon>Sodiomyces</taxon>
    </lineage>
</organism>
<name>A0A3N2Q1U3_SODAK</name>
<accession>A0A3N2Q1U3</accession>
<protein>
    <submittedName>
        <fullName evidence="2">Uncharacterized protein</fullName>
    </submittedName>
</protein>
<dbReference type="EMBL" id="ML119052">
    <property type="protein sequence ID" value="ROT40720.1"/>
    <property type="molecule type" value="Genomic_DNA"/>
</dbReference>
<feature type="transmembrane region" description="Helical" evidence="1">
    <location>
        <begin position="35"/>
        <end position="58"/>
    </location>
</feature>
<sequence length="110" mass="11914">MSCGRIHVGSTRFFLGHGIVCLRRGDGLFSSSSSFFLFLLSLRFLLGFLLSLVLPFALRPFVSTADTPLGNRAREAGARIYGVDILESSLLGCFVRRQTVTVPGGTVTQS</sequence>
<keyword evidence="1" id="KW-0472">Membrane</keyword>